<comment type="caution">
    <text evidence="1">The sequence shown here is derived from an EMBL/GenBank/DDBJ whole genome shotgun (WGS) entry which is preliminary data.</text>
</comment>
<evidence type="ECO:0008006" key="3">
    <source>
        <dbReference type="Google" id="ProtNLM"/>
    </source>
</evidence>
<accession>A0AA41QMP0</accession>
<proteinExistence type="predicted"/>
<dbReference type="Proteomes" id="UP001156140">
    <property type="component" value="Unassembled WGS sequence"/>
</dbReference>
<protein>
    <recommendedName>
        <fullName evidence="3">Hemerythrin-like domain-containing protein</fullName>
    </recommendedName>
</protein>
<organism evidence="1 2">
    <name type="scientific">Paradevosia shaoguanensis</name>
    <dbReference type="NCBI Taxonomy" id="1335043"/>
    <lineage>
        <taxon>Bacteria</taxon>
        <taxon>Pseudomonadati</taxon>
        <taxon>Pseudomonadota</taxon>
        <taxon>Alphaproteobacteria</taxon>
        <taxon>Hyphomicrobiales</taxon>
        <taxon>Devosiaceae</taxon>
        <taxon>Paradevosia</taxon>
    </lineage>
</organism>
<keyword evidence="2" id="KW-1185">Reference proteome</keyword>
<dbReference type="AlphaFoldDB" id="A0AA41QMP0"/>
<dbReference type="RefSeq" id="WP_281735670.1">
    <property type="nucleotide sequence ID" value="NZ_JAKETQ010000001.1"/>
</dbReference>
<gene>
    <name evidence="1" type="ORF">ML536_09145</name>
</gene>
<evidence type="ECO:0000313" key="2">
    <source>
        <dbReference type="Proteomes" id="UP001156140"/>
    </source>
</evidence>
<sequence>MSEHHATNEIPDLDGNYDIYGIVHKGLRRAQCELLARLGRADFSDDAATTQLLGDLRALLALAAAHVEHEDHHIHSALHARGAVSTDKLDDQHDHHRAAFVDLERMIAAVEAAPAMRRGAPGRRLYIAFALYVGHDLEHMHEEETVTAPILWSLFTQQELLEIEMRIIGSLPPEKNMAFMRIMIPAISPQERAMMLGGMKQSAPVEAFDAVMQFAAKPNLSSDEFADLERRLARAA</sequence>
<evidence type="ECO:0000313" key="1">
    <source>
        <dbReference type="EMBL" id="MCI0126992.1"/>
    </source>
</evidence>
<name>A0AA41QMP0_9HYPH</name>
<reference evidence="1" key="1">
    <citation type="submission" date="2022-03" db="EMBL/GenBank/DDBJ databases">
        <title>The complete genome sequence of a Methyloterrigena soli.</title>
        <authorList>
            <person name="Zi Z."/>
        </authorList>
    </citation>
    <scope>NUCLEOTIDE SEQUENCE</scope>
    <source>
        <strain evidence="1">M48</strain>
    </source>
</reference>
<dbReference type="EMBL" id="JALAZD010000001">
    <property type="protein sequence ID" value="MCI0126992.1"/>
    <property type="molecule type" value="Genomic_DNA"/>
</dbReference>
<dbReference type="Gene3D" id="1.20.120.520">
    <property type="entry name" value="nmb1532 protein domain like"/>
    <property type="match status" value="1"/>
</dbReference>